<proteinExistence type="predicted"/>
<dbReference type="AlphaFoldDB" id="A0A7S1MQB6"/>
<protein>
    <submittedName>
        <fullName evidence="1">Uncharacterized protein</fullName>
    </submittedName>
</protein>
<accession>A0A7S1MQB6</accession>
<gene>
    <name evidence="1" type="ORF">NDES1114_LOCUS26215</name>
</gene>
<name>A0A7S1MQB6_NEODS</name>
<evidence type="ECO:0000313" key="1">
    <source>
        <dbReference type="EMBL" id="CAD9138209.1"/>
    </source>
</evidence>
<sequence>MQQCAAASSSDLGMLDEITFAPAHATNGLVSVAWCSATSNDIALTAAVSGEVMLWNVDGVMGPSGGRVQGECDGELHELDADNDGDDDLPEADAEGGEDPHCVFAFDLRADVPLKGPAAKGVDPAQISVGCATVVGDRVAVGDNTGRVLLVPIQ</sequence>
<organism evidence="1">
    <name type="scientific">Neobodo designis</name>
    <name type="common">Flagellated protozoan</name>
    <name type="synonym">Bodo designis</name>
    <dbReference type="NCBI Taxonomy" id="312471"/>
    <lineage>
        <taxon>Eukaryota</taxon>
        <taxon>Discoba</taxon>
        <taxon>Euglenozoa</taxon>
        <taxon>Kinetoplastea</taxon>
        <taxon>Metakinetoplastina</taxon>
        <taxon>Neobodonida</taxon>
        <taxon>Neobodo</taxon>
    </lineage>
</organism>
<dbReference type="EMBL" id="HBGF01039176">
    <property type="protein sequence ID" value="CAD9138209.1"/>
    <property type="molecule type" value="Transcribed_RNA"/>
</dbReference>
<reference evidence="1" key="1">
    <citation type="submission" date="2021-01" db="EMBL/GenBank/DDBJ databases">
        <authorList>
            <person name="Corre E."/>
            <person name="Pelletier E."/>
            <person name="Niang G."/>
            <person name="Scheremetjew M."/>
            <person name="Finn R."/>
            <person name="Kale V."/>
            <person name="Holt S."/>
            <person name="Cochrane G."/>
            <person name="Meng A."/>
            <person name="Brown T."/>
            <person name="Cohen L."/>
        </authorList>
    </citation>
    <scope>NUCLEOTIDE SEQUENCE</scope>
    <source>
        <strain evidence="1">CCAP 1951/1</strain>
    </source>
</reference>